<dbReference type="InterPro" id="IPR036737">
    <property type="entry name" value="OmpA-like_sf"/>
</dbReference>
<feature type="signal peptide" evidence="5">
    <location>
        <begin position="1"/>
        <end position="27"/>
    </location>
</feature>
<dbReference type="PANTHER" id="PTHR30329">
    <property type="entry name" value="STATOR ELEMENT OF FLAGELLAR MOTOR COMPLEX"/>
    <property type="match status" value="1"/>
</dbReference>
<protein>
    <submittedName>
        <fullName evidence="7">OmpA family protein</fullName>
    </submittedName>
</protein>
<dbReference type="Pfam" id="PF00691">
    <property type="entry name" value="OmpA"/>
    <property type="match status" value="1"/>
</dbReference>
<dbReference type="GO" id="GO:0009279">
    <property type="term" value="C:cell outer membrane"/>
    <property type="evidence" value="ECO:0007669"/>
    <property type="project" value="UniProtKB-SubCell"/>
</dbReference>
<feature type="chain" id="PRO_5011699192" evidence="5">
    <location>
        <begin position="28"/>
        <end position="328"/>
    </location>
</feature>
<evidence type="ECO:0000259" key="6">
    <source>
        <dbReference type="PROSITE" id="PS51123"/>
    </source>
</evidence>
<keyword evidence="8" id="KW-1185">Reference proteome</keyword>
<evidence type="ECO:0000256" key="2">
    <source>
        <dbReference type="ARBA" id="ARBA00023136"/>
    </source>
</evidence>
<dbReference type="OrthoDB" id="9792021at2"/>
<dbReference type="InterPro" id="IPR006665">
    <property type="entry name" value="OmpA-like"/>
</dbReference>
<reference evidence="7 8" key="1">
    <citation type="submission" date="2016-10" db="EMBL/GenBank/DDBJ databases">
        <authorList>
            <person name="de Groot N.N."/>
        </authorList>
    </citation>
    <scope>NUCLEOTIDE SEQUENCE [LARGE SCALE GENOMIC DNA]</scope>
    <source>
        <strain evidence="7 8">DSM 16199</strain>
    </source>
</reference>
<evidence type="ECO:0000313" key="7">
    <source>
        <dbReference type="EMBL" id="SFL09653.1"/>
    </source>
</evidence>
<keyword evidence="5" id="KW-0732">Signal</keyword>
<feature type="domain" description="OmpA-like" evidence="6">
    <location>
        <begin position="89"/>
        <end position="207"/>
    </location>
</feature>
<organism evidence="7 8">
    <name type="scientific">Loktanella salsilacus</name>
    <dbReference type="NCBI Taxonomy" id="195913"/>
    <lineage>
        <taxon>Bacteria</taxon>
        <taxon>Pseudomonadati</taxon>
        <taxon>Pseudomonadota</taxon>
        <taxon>Alphaproteobacteria</taxon>
        <taxon>Rhodobacterales</taxon>
        <taxon>Roseobacteraceae</taxon>
        <taxon>Loktanella</taxon>
    </lineage>
</organism>
<name>A0A1I4EWS0_9RHOB</name>
<evidence type="ECO:0000256" key="1">
    <source>
        <dbReference type="ARBA" id="ARBA00004442"/>
    </source>
</evidence>
<comment type="subcellular location">
    <subcellularLocation>
        <location evidence="1">Cell outer membrane</location>
    </subcellularLocation>
</comment>
<gene>
    <name evidence="7" type="ORF">SAMN04488004_107212</name>
</gene>
<evidence type="ECO:0000256" key="5">
    <source>
        <dbReference type="SAM" id="SignalP"/>
    </source>
</evidence>
<accession>A0A1I4EWS0</accession>
<sequence length="328" mass="35974">MKSLIRHVSIPALSGLFLLALTGQALAECPPGYPEGLPCPMEPWESVGMEHLDRISRLERLSDESDAFQYFTETITAAEHGLADFPADIPVLRVVADQDAFFDTASDKIRPEADKMLNIIAASLNLEPPDVTLFVAGHTDSRGTVEDNAELGLRRAQSVATSLIQRGIKQASIYRISFGEAVPLASNDTTAGQAANRRVEFLFSARPAAIVSLLERQKVVLCAEHASDELGDCRIGITFDANRVQVTADGERKLAELEDRRERLKLNPPATEVEVEIERKAIEAEQERIPVVISVEKIEVTITSNPEKGVTERIPVKITANPELEEAE</sequence>
<dbReference type="PRINTS" id="PR01021">
    <property type="entry name" value="OMPADOMAIN"/>
</dbReference>
<dbReference type="InterPro" id="IPR050330">
    <property type="entry name" value="Bact_OuterMem_StrucFunc"/>
</dbReference>
<evidence type="ECO:0000256" key="4">
    <source>
        <dbReference type="PROSITE-ProRule" id="PRU00473"/>
    </source>
</evidence>
<dbReference type="EMBL" id="FOTF01000007">
    <property type="protein sequence ID" value="SFL09653.1"/>
    <property type="molecule type" value="Genomic_DNA"/>
</dbReference>
<dbReference type="RefSeq" id="WP_090188273.1">
    <property type="nucleotide sequence ID" value="NZ_FOTF01000007.1"/>
</dbReference>
<evidence type="ECO:0000313" key="8">
    <source>
        <dbReference type="Proteomes" id="UP000199550"/>
    </source>
</evidence>
<dbReference type="Proteomes" id="UP000199550">
    <property type="component" value="Unassembled WGS sequence"/>
</dbReference>
<dbReference type="PANTHER" id="PTHR30329:SF21">
    <property type="entry name" value="LIPOPROTEIN YIAD-RELATED"/>
    <property type="match status" value="1"/>
</dbReference>
<dbReference type="AlphaFoldDB" id="A0A1I4EWS0"/>
<evidence type="ECO:0000256" key="3">
    <source>
        <dbReference type="ARBA" id="ARBA00023237"/>
    </source>
</evidence>
<dbReference type="Gene3D" id="3.30.1330.60">
    <property type="entry name" value="OmpA-like domain"/>
    <property type="match status" value="1"/>
</dbReference>
<proteinExistence type="predicted"/>
<dbReference type="STRING" id="195913.SAMN04488004_107212"/>
<keyword evidence="2 4" id="KW-0472">Membrane</keyword>
<dbReference type="SUPFAM" id="SSF103088">
    <property type="entry name" value="OmpA-like"/>
    <property type="match status" value="1"/>
</dbReference>
<dbReference type="PROSITE" id="PS51123">
    <property type="entry name" value="OMPA_2"/>
    <property type="match status" value="1"/>
</dbReference>
<dbReference type="InterPro" id="IPR006664">
    <property type="entry name" value="OMP_bac"/>
</dbReference>
<dbReference type="CDD" id="cd07185">
    <property type="entry name" value="OmpA_C-like"/>
    <property type="match status" value="1"/>
</dbReference>
<keyword evidence="3" id="KW-0998">Cell outer membrane</keyword>